<gene>
    <name evidence="1" type="ORF">DMH04_36180</name>
</gene>
<dbReference type="InterPro" id="IPR001646">
    <property type="entry name" value="5peptide_repeat"/>
</dbReference>
<protein>
    <submittedName>
        <fullName evidence="1">Pentapeptide repeat-containing protein</fullName>
    </submittedName>
</protein>
<proteinExistence type="predicted"/>
<organism evidence="1 2">
    <name type="scientific">Kibdelosporangium aridum</name>
    <dbReference type="NCBI Taxonomy" id="2030"/>
    <lineage>
        <taxon>Bacteria</taxon>
        <taxon>Bacillati</taxon>
        <taxon>Actinomycetota</taxon>
        <taxon>Actinomycetes</taxon>
        <taxon>Pseudonocardiales</taxon>
        <taxon>Pseudonocardiaceae</taxon>
        <taxon>Kibdelosporangium</taxon>
    </lineage>
</organism>
<dbReference type="Gene3D" id="2.160.20.80">
    <property type="entry name" value="E3 ubiquitin-protein ligase SopA"/>
    <property type="match status" value="1"/>
</dbReference>
<reference evidence="1 2" key="1">
    <citation type="submission" date="2018-05" db="EMBL/GenBank/DDBJ databases">
        <title>Evolution of GPA BGCs.</title>
        <authorList>
            <person name="Waglechner N."/>
            <person name="Wright G.D."/>
        </authorList>
    </citation>
    <scope>NUCLEOTIDE SEQUENCE [LARGE SCALE GENOMIC DNA]</scope>
    <source>
        <strain evidence="1 2">A82846</strain>
    </source>
</reference>
<sequence length="215" mass="23652">MGAADKVAPMSRSANLAEHDFEDDVAYRALDYTGLDLTGRTVESMEIDQCRFTDTRLAAVTMVKSLFTETVFDNCDLANINARVTSLVDSTVTNSRLTGSKWAECVFRGTTFKECRLDLTSFRFATFKQTVFRSCNLREADFHNADLRRIRFESCDLQGAQFTDAQLAEAKFIDCNLLGIGGVTSFRGAVVDSDDLGSLAYSLAAALGIRISSRG</sequence>
<evidence type="ECO:0000313" key="1">
    <source>
        <dbReference type="EMBL" id="RSM76757.1"/>
    </source>
</evidence>
<dbReference type="PANTHER" id="PTHR42999">
    <property type="entry name" value="ANTIBIOTIC RESISTANCE PROTEIN MCBG"/>
    <property type="match status" value="1"/>
</dbReference>
<dbReference type="EMBL" id="QHKI01000043">
    <property type="protein sequence ID" value="RSM76757.1"/>
    <property type="molecule type" value="Genomic_DNA"/>
</dbReference>
<comment type="caution">
    <text evidence="1">The sequence shown here is derived from an EMBL/GenBank/DDBJ whole genome shotgun (WGS) entry which is preliminary data.</text>
</comment>
<dbReference type="SUPFAM" id="SSF141571">
    <property type="entry name" value="Pentapeptide repeat-like"/>
    <property type="match status" value="1"/>
</dbReference>
<name>A0A428YZL1_KIBAR</name>
<dbReference type="PANTHER" id="PTHR42999:SF1">
    <property type="entry name" value="PENTAPEPTIDE REPEAT-CONTAINING PROTEIN"/>
    <property type="match status" value="1"/>
</dbReference>
<dbReference type="AlphaFoldDB" id="A0A428YZL1"/>
<dbReference type="InterPro" id="IPR052949">
    <property type="entry name" value="PA_immunity-related"/>
</dbReference>
<dbReference type="OrthoDB" id="4775025at2"/>
<dbReference type="Pfam" id="PF13599">
    <property type="entry name" value="Pentapeptide_4"/>
    <property type="match status" value="1"/>
</dbReference>
<dbReference type="Proteomes" id="UP000287547">
    <property type="component" value="Unassembled WGS sequence"/>
</dbReference>
<accession>A0A428YZL1</accession>
<evidence type="ECO:0000313" key="2">
    <source>
        <dbReference type="Proteomes" id="UP000287547"/>
    </source>
</evidence>